<sequence>MFTNLQTISSYSLLQSPTKIKDLVTTAKEKGYQSLALTDINVTYGLIEFYQAAKEAGIEPLLGMQLEVRGNIQAQEVFSVTLIAKTNKGYQNLLKLSSLKQLNEADFSLADVSHHLSELIVIIPPQKSELHYLMQQNPSLVNQYVEQLQQVIPDAADLYFGIHASEKEMTDTQQVLDLTRPYHLNIVALEDVQYLNPKDAFTQKVLKAVSEGQLIDKQTLSESETQVGERYLEDSATVAQRYQNYGYQQALENTQKISNECRVTIDFSSVKLPKFEQSKYETSAEYLKHLTVLGLKKRFQTNQLPTVYAKRLAYELQVIEQMGFSDYFLIVWDVIRYALTHDILTSPGRGSAAGSLVAYSLKITDVDPIAYNLLFERFLNPERQNMPDIDLDIPDIKRDEVIAYVYQKYGFDHVAQIMTFGTFGVKQAMKDTLKVLGFSQLEANKWSQLLSKTSYQSFEEAKQSNPELVKKLNESSLNQVIETTVTQLEGLPRHISTHAAGVIISKDVLSEKVGLQKGAADIPITQQTMGYCEALGLLKMDFLGLQNLTILSQIIANLHSEDVEIDLDQIPLTDQKTFETFQKGDTDGVFQFESAGIRRVLKKLKPDSFEDIVSTNALYRPGPMDNIDTFVKRKHHELPIDYPDSSLKSILEPTYGILVYQEQVMQAAQALAGFTLGQADMLRRAISKKNTAQLAKLKDAFMQGSLSHGHSREVAEKVYAYIEAFANYGFNRSHAVAYSKVAYWLAYLKTHYPEAFYASLLNSHINDKEKLTLYLRLARQAGVKINGPDINVSLGEFSFENNEIYFGLRAIKGMRRDFIKAILEERQSKPYREVIDFLKRIPKQFLKSDLITNLTYSGFFDAVEPNRKKILAKLPDLLESLKLSGNNLSLLDVLLPKLPDVPDYTQQEKLIQEESVLGTTISKNPLEEVIAYFKKRGAQDVANLQMNQTATIVGQLTDIKVIKTKAGSEMAFLHFVELHQPFSVTVFPQKWQDYQYLMKESGVYLLKLKTQPDRYEISQMQLILENVKKIMINKPNDRAQQDTK</sequence>
<dbReference type="PATRIC" id="fig|1423744.4.peg.770"/>
<keyword evidence="3" id="KW-0548">Nucleotidyltransferase</keyword>
<reference evidence="9 10" key="1">
    <citation type="journal article" date="2015" name="Genome Announc.">
        <title>Expanding the biotechnology potential of lactobacilli through comparative genomics of 213 strains and associated genera.</title>
        <authorList>
            <person name="Sun Z."/>
            <person name="Harris H.M."/>
            <person name="McCann A."/>
            <person name="Guo C."/>
            <person name="Argimon S."/>
            <person name="Zhang W."/>
            <person name="Yang X."/>
            <person name="Jeffery I.B."/>
            <person name="Cooney J.C."/>
            <person name="Kagawa T.F."/>
            <person name="Liu W."/>
            <person name="Song Y."/>
            <person name="Salvetti E."/>
            <person name="Wrobel A."/>
            <person name="Rasinkangas P."/>
            <person name="Parkhill J."/>
            <person name="Rea M.C."/>
            <person name="O'Sullivan O."/>
            <person name="Ritari J."/>
            <person name="Douillard F.P."/>
            <person name="Paul Ross R."/>
            <person name="Yang R."/>
            <person name="Briner A.E."/>
            <person name="Felis G.E."/>
            <person name="de Vos W.M."/>
            <person name="Barrangou R."/>
            <person name="Klaenhammer T.R."/>
            <person name="Caufield P.W."/>
            <person name="Cui Y."/>
            <person name="Zhang H."/>
            <person name="O'Toole P.W."/>
        </authorList>
    </citation>
    <scope>NUCLEOTIDE SEQUENCE [LARGE SCALE GENOMIC DNA]</scope>
    <source>
        <strain evidence="9 10">DSM 23037</strain>
    </source>
</reference>
<dbReference type="InterPro" id="IPR004805">
    <property type="entry name" value="DnaE2/DnaE/PolC"/>
</dbReference>
<dbReference type="Gene3D" id="3.20.20.140">
    <property type="entry name" value="Metal-dependent hydrolases"/>
    <property type="match status" value="1"/>
</dbReference>
<name>A0A0R2DKE8_9LACO</name>
<dbReference type="GO" id="GO:0006260">
    <property type="term" value="P:DNA replication"/>
    <property type="evidence" value="ECO:0007669"/>
    <property type="project" value="UniProtKB-KW"/>
</dbReference>
<accession>A0A0R2DKE8</accession>
<dbReference type="PANTHER" id="PTHR32294:SF0">
    <property type="entry name" value="DNA POLYMERASE III SUBUNIT ALPHA"/>
    <property type="match status" value="1"/>
</dbReference>
<keyword evidence="4" id="KW-0235">DNA replication</keyword>
<dbReference type="Pfam" id="PF02811">
    <property type="entry name" value="PHP"/>
    <property type="match status" value="1"/>
</dbReference>
<dbReference type="CDD" id="cd07431">
    <property type="entry name" value="PHP_PolIIIA"/>
    <property type="match status" value="1"/>
</dbReference>
<feature type="domain" description="Polymerase/histidinol phosphatase N-terminal" evidence="8">
    <location>
        <begin position="3"/>
        <end position="70"/>
    </location>
</feature>
<dbReference type="CDD" id="cd04485">
    <property type="entry name" value="DnaE_OBF"/>
    <property type="match status" value="1"/>
</dbReference>
<evidence type="ECO:0000259" key="8">
    <source>
        <dbReference type="SMART" id="SM00481"/>
    </source>
</evidence>
<dbReference type="AlphaFoldDB" id="A0A0R2DKE8"/>
<evidence type="ECO:0000256" key="4">
    <source>
        <dbReference type="ARBA" id="ARBA00022705"/>
    </source>
</evidence>
<comment type="subunit">
    <text evidence="6">DNA polymerase III contains a core (composed of alpha, epsilon and theta chains) that associates with a tau subunit. This core dimerizes to form the POLIII' complex. PolIII' associates with the gamma complex (composed of gamma, delta, delta', psi and chi chains) and with the beta chain to form the complete DNA polymerase III complex.</text>
</comment>
<gene>
    <name evidence="9" type="ORF">FC86_GL000750</name>
</gene>
<dbReference type="RefSeq" id="WP_056974962.1">
    <property type="nucleotide sequence ID" value="NZ_AYZL01000020.1"/>
</dbReference>
<dbReference type="InterPro" id="IPR029460">
    <property type="entry name" value="DNAPol_HHH"/>
</dbReference>
<dbReference type="GO" id="GO:0008408">
    <property type="term" value="F:3'-5' exonuclease activity"/>
    <property type="evidence" value="ECO:0007669"/>
    <property type="project" value="InterPro"/>
</dbReference>
<dbReference type="SUPFAM" id="SSF89550">
    <property type="entry name" value="PHP domain-like"/>
    <property type="match status" value="1"/>
</dbReference>
<evidence type="ECO:0000256" key="2">
    <source>
        <dbReference type="ARBA" id="ARBA00022679"/>
    </source>
</evidence>
<dbReference type="PANTHER" id="PTHR32294">
    <property type="entry name" value="DNA POLYMERASE III SUBUNIT ALPHA"/>
    <property type="match status" value="1"/>
</dbReference>
<dbReference type="STRING" id="1423744.FC86_GL000750"/>
<dbReference type="EC" id="2.7.7.7" evidence="1"/>
<dbReference type="InterPro" id="IPR041931">
    <property type="entry name" value="DNA_pol3_alpha_thumb_dom"/>
</dbReference>
<dbReference type="InterPro" id="IPR040982">
    <property type="entry name" value="DNA_pol3_finger"/>
</dbReference>
<dbReference type="Pfam" id="PF14579">
    <property type="entry name" value="HHH_6"/>
    <property type="match status" value="1"/>
</dbReference>
<protein>
    <recommendedName>
        <fullName evidence="1">DNA-directed DNA polymerase</fullName>
        <ecNumber evidence="1">2.7.7.7</ecNumber>
    </recommendedName>
</protein>
<evidence type="ECO:0000256" key="5">
    <source>
        <dbReference type="ARBA" id="ARBA00022932"/>
    </source>
</evidence>
<dbReference type="Proteomes" id="UP000051378">
    <property type="component" value="Unassembled WGS sequence"/>
</dbReference>
<dbReference type="Pfam" id="PF17657">
    <property type="entry name" value="DNA_pol3_finger"/>
    <property type="match status" value="1"/>
</dbReference>
<keyword evidence="5" id="KW-0239">DNA-directed DNA polymerase</keyword>
<dbReference type="NCBIfam" id="TIGR00594">
    <property type="entry name" value="polc"/>
    <property type="match status" value="1"/>
</dbReference>
<dbReference type="EMBL" id="AYZL01000020">
    <property type="protein sequence ID" value="KRN03643.1"/>
    <property type="molecule type" value="Genomic_DNA"/>
</dbReference>
<evidence type="ECO:0000313" key="9">
    <source>
        <dbReference type="EMBL" id="KRN03643.1"/>
    </source>
</evidence>
<evidence type="ECO:0000256" key="3">
    <source>
        <dbReference type="ARBA" id="ARBA00022695"/>
    </source>
</evidence>
<dbReference type="Gene3D" id="1.10.150.870">
    <property type="match status" value="1"/>
</dbReference>
<dbReference type="Pfam" id="PF07733">
    <property type="entry name" value="DNA_pol3_alpha"/>
    <property type="match status" value="1"/>
</dbReference>
<comment type="caution">
    <text evidence="9">The sequence shown here is derived from an EMBL/GenBank/DDBJ whole genome shotgun (WGS) entry which is preliminary data.</text>
</comment>
<evidence type="ECO:0000256" key="6">
    <source>
        <dbReference type="ARBA" id="ARBA00026073"/>
    </source>
</evidence>
<dbReference type="OrthoDB" id="9803237at2"/>
<keyword evidence="10" id="KW-1185">Reference proteome</keyword>
<dbReference type="InterPro" id="IPR016195">
    <property type="entry name" value="Pol/histidinol_Pase-like"/>
</dbReference>
<evidence type="ECO:0000256" key="1">
    <source>
        <dbReference type="ARBA" id="ARBA00012417"/>
    </source>
</evidence>
<organism evidence="9 10">
    <name type="scientific">Holzapfeliella floricola DSM 23037 = JCM 16512</name>
    <dbReference type="NCBI Taxonomy" id="1423744"/>
    <lineage>
        <taxon>Bacteria</taxon>
        <taxon>Bacillati</taxon>
        <taxon>Bacillota</taxon>
        <taxon>Bacilli</taxon>
        <taxon>Lactobacillales</taxon>
        <taxon>Lactobacillaceae</taxon>
        <taxon>Holzapfeliella</taxon>
    </lineage>
</organism>
<dbReference type="GO" id="GO:0003887">
    <property type="term" value="F:DNA-directed DNA polymerase activity"/>
    <property type="evidence" value="ECO:0007669"/>
    <property type="project" value="UniProtKB-KW"/>
</dbReference>
<proteinExistence type="predicted"/>
<keyword evidence="2" id="KW-0808">Transferase</keyword>
<dbReference type="InterPro" id="IPR003141">
    <property type="entry name" value="Pol/His_phosphatase_N"/>
</dbReference>
<dbReference type="SMART" id="SM00481">
    <property type="entry name" value="POLIIIAc"/>
    <property type="match status" value="1"/>
</dbReference>
<comment type="catalytic activity">
    <reaction evidence="7">
        <text>DNA(n) + a 2'-deoxyribonucleoside 5'-triphosphate = DNA(n+1) + diphosphate</text>
        <dbReference type="Rhea" id="RHEA:22508"/>
        <dbReference type="Rhea" id="RHEA-COMP:17339"/>
        <dbReference type="Rhea" id="RHEA-COMP:17340"/>
        <dbReference type="ChEBI" id="CHEBI:33019"/>
        <dbReference type="ChEBI" id="CHEBI:61560"/>
        <dbReference type="ChEBI" id="CHEBI:173112"/>
        <dbReference type="EC" id="2.7.7.7"/>
    </reaction>
</comment>
<evidence type="ECO:0000313" key="10">
    <source>
        <dbReference type="Proteomes" id="UP000051378"/>
    </source>
</evidence>
<dbReference type="Gene3D" id="1.10.10.1600">
    <property type="entry name" value="Bacterial DNA polymerase III alpha subunit, thumb domain"/>
    <property type="match status" value="1"/>
</dbReference>
<dbReference type="InterPro" id="IPR004013">
    <property type="entry name" value="PHP_dom"/>
</dbReference>
<evidence type="ECO:0000256" key="7">
    <source>
        <dbReference type="ARBA" id="ARBA00049244"/>
    </source>
</evidence>
<dbReference type="InterPro" id="IPR011708">
    <property type="entry name" value="DNA_pol3_alpha_NTPase_dom"/>
</dbReference>